<evidence type="ECO:0000313" key="4">
    <source>
        <dbReference type="Proteomes" id="UP000220527"/>
    </source>
</evidence>
<sequence>MFGNLQSTIYNLQSAMTQTLACHSCGHANRLVARYCGACGRLLAAEQRFALGTLLGADGRYRVEQRLGAGGFGEAYLVEDGQLQRLCVAKRLKLQPTWSPERTRTIVEHFEREAQLLVALNNPGHPNIPEIFAYLPASHCLVMKYGSLGFPGLLSGFQPKL</sequence>
<dbReference type="EMBL" id="NQWI01000111">
    <property type="protein sequence ID" value="PDW01758.1"/>
    <property type="molecule type" value="Genomic_DNA"/>
</dbReference>
<dbReference type="InterPro" id="IPR011009">
    <property type="entry name" value="Kinase-like_dom_sf"/>
</dbReference>
<comment type="caution">
    <text evidence="3">The sequence shown here is derived from an EMBL/GenBank/DDBJ whole genome shotgun (WGS) entry which is preliminary data.</text>
</comment>
<dbReference type="PROSITE" id="PS00107">
    <property type="entry name" value="PROTEIN_KINASE_ATP"/>
    <property type="match status" value="1"/>
</dbReference>
<keyword evidence="1" id="KW-0547">Nucleotide-binding</keyword>
<dbReference type="GO" id="GO:0005524">
    <property type="term" value="F:ATP binding"/>
    <property type="evidence" value="ECO:0007669"/>
    <property type="project" value="UniProtKB-UniRule"/>
</dbReference>
<name>A0A2A6RFU8_9CHLR</name>
<evidence type="ECO:0000256" key="1">
    <source>
        <dbReference type="PROSITE-ProRule" id="PRU10141"/>
    </source>
</evidence>
<feature type="binding site" evidence="1">
    <location>
        <position position="90"/>
    </location>
    <ligand>
        <name>ATP</name>
        <dbReference type="ChEBI" id="CHEBI:30616"/>
    </ligand>
</feature>
<evidence type="ECO:0000259" key="2">
    <source>
        <dbReference type="PROSITE" id="PS50011"/>
    </source>
</evidence>
<keyword evidence="1" id="KW-0067">ATP-binding</keyword>
<dbReference type="InterPro" id="IPR000719">
    <property type="entry name" value="Prot_kinase_dom"/>
</dbReference>
<dbReference type="SUPFAM" id="SSF56112">
    <property type="entry name" value="Protein kinase-like (PK-like)"/>
    <property type="match status" value="1"/>
</dbReference>
<gene>
    <name evidence="3" type="ORF">CJ255_17415</name>
</gene>
<dbReference type="Proteomes" id="UP000220527">
    <property type="component" value="Unassembled WGS sequence"/>
</dbReference>
<organism evidence="3 4">
    <name type="scientific">Candidatus Viridilinea mediisalina</name>
    <dbReference type="NCBI Taxonomy" id="2024553"/>
    <lineage>
        <taxon>Bacteria</taxon>
        <taxon>Bacillati</taxon>
        <taxon>Chloroflexota</taxon>
        <taxon>Chloroflexia</taxon>
        <taxon>Chloroflexales</taxon>
        <taxon>Chloroflexineae</taxon>
        <taxon>Oscillochloridaceae</taxon>
        <taxon>Candidatus Viridilinea</taxon>
    </lineage>
</organism>
<accession>A0A2A6RFU8</accession>
<keyword evidence="4" id="KW-1185">Reference proteome</keyword>
<dbReference type="RefSeq" id="WP_097645377.1">
    <property type="nucleotide sequence ID" value="NZ_NQWI01000111.1"/>
</dbReference>
<feature type="domain" description="Protein kinase" evidence="2">
    <location>
        <begin position="61"/>
        <end position="161"/>
    </location>
</feature>
<protein>
    <recommendedName>
        <fullName evidence="2">Protein kinase domain-containing protein</fullName>
    </recommendedName>
</protein>
<reference evidence="4" key="1">
    <citation type="submission" date="2017-08" db="EMBL/GenBank/DDBJ databases">
        <authorList>
            <person name="Grouzdev D.S."/>
            <person name="Gaisin V.A."/>
            <person name="Rysina M.S."/>
            <person name="Gorlenko V.M."/>
        </authorList>
    </citation>
    <scope>NUCLEOTIDE SEQUENCE [LARGE SCALE GENOMIC DNA]</scope>
    <source>
        <strain evidence="4">Kir15-3F</strain>
    </source>
</reference>
<dbReference type="Gene3D" id="3.30.200.20">
    <property type="entry name" value="Phosphorylase Kinase, domain 1"/>
    <property type="match status" value="1"/>
</dbReference>
<evidence type="ECO:0000313" key="3">
    <source>
        <dbReference type="EMBL" id="PDW01758.1"/>
    </source>
</evidence>
<dbReference type="OrthoDB" id="468998at2"/>
<dbReference type="AlphaFoldDB" id="A0A2A6RFU8"/>
<dbReference type="GO" id="GO:0004672">
    <property type="term" value="F:protein kinase activity"/>
    <property type="evidence" value="ECO:0007669"/>
    <property type="project" value="InterPro"/>
</dbReference>
<dbReference type="InterPro" id="IPR017441">
    <property type="entry name" value="Protein_kinase_ATP_BS"/>
</dbReference>
<dbReference type="PROSITE" id="PS50011">
    <property type="entry name" value="PROTEIN_KINASE_DOM"/>
    <property type="match status" value="1"/>
</dbReference>
<proteinExistence type="predicted"/>